<proteinExistence type="inferred from homology"/>
<comment type="caution">
    <text evidence="7">The sequence shown here is derived from an EMBL/GenBank/DDBJ whole genome shotgun (WGS) entry which is preliminary data.</text>
</comment>
<evidence type="ECO:0000256" key="5">
    <source>
        <dbReference type="ARBA" id="ARBA00023136"/>
    </source>
</evidence>
<comment type="subcellular location">
    <subcellularLocation>
        <location evidence="1">Membrane</location>
        <topology evidence="1">Multi-pass membrane protein</topology>
    </subcellularLocation>
</comment>
<keyword evidence="4 6" id="KW-1133">Transmembrane helix</keyword>
<dbReference type="AlphaFoldDB" id="A0A0J5FND6"/>
<dbReference type="STRING" id="880157.AB204_18800"/>
<evidence type="ECO:0000256" key="1">
    <source>
        <dbReference type="ARBA" id="ARBA00004141"/>
    </source>
</evidence>
<name>A0A0J5FND6_9GAMM</name>
<dbReference type="GO" id="GO:0016020">
    <property type="term" value="C:membrane"/>
    <property type="evidence" value="ECO:0007669"/>
    <property type="project" value="UniProtKB-SubCell"/>
</dbReference>
<dbReference type="RefSeq" id="WP_047964904.1">
    <property type="nucleotide sequence ID" value="NZ_CAWMBG010000164.1"/>
</dbReference>
<accession>A0A0J5FND6</accession>
<dbReference type="Pfam" id="PF07947">
    <property type="entry name" value="YhhN"/>
    <property type="match status" value="1"/>
</dbReference>
<sequence>MSWPFLAVFFSGWLYIDAAYRGTQWQQWVFRPVTMLLLLLWACQAPNLEVSGYLIIAGLVTALLSDSIRMLPGKYLLFSFIALFLSYLLYTISFAWHMSFSLFFPLPLVLLAVGIVVMVVIWTRLDNMRWRVVDSFIMALLMVWVAGEQYFSLSNESRFSVMAGAILLLLAHIINLIDRYRFSFKPSKAIVAACGFIGHFLIIRSIIL</sequence>
<feature type="transmembrane region" description="Helical" evidence="6">
    <location>
        <begin position="159"/>
        <end position="177"/>
    </location>
</feature>
<evidence type="ECO:0000256" key="2">
    <source>
        <dbReference type="ARBA" id="ARBA00007375"/>
    </source>
</evidence>
<evidence type="ECO:0000313" key="7">
    <source>
        <dbReference type="EMBL" id="KMJ43604.1"/>
    </source>
</evidence>
<feature type="transmembrane region" description="Helical" evidence="6">
    <location>
        <begin position="102"/>
        <end position="123"/>
    </location>
</feature>
<dbReference type="InterPro" id="IPR012506">
    <property type="entry name" value="TMEM86B-like"/>
</dbReference>
<dbReference type="OrthoDB" id="6496852at2"/>
<feature type="transmembrane region" description="Helical" evidence="6">
    <location>
        <begin position="189"/>
        <end position="207"/>
    </location>
</feature>
<keyword evidence="8" id="KW-1185">Reference proteome</keyword>
<evidence type="ECO:0000256" key="3">
    <source>
        <dbReference type="ARBA" id="ARBA00022692"/>
    </source>
</evidence>
<dbReference type="PATRIC" id="fig|880157.4.peg.4045"/>
<reference evidence="7 8" key="1">
    <citation type="submission" date="2015-06" db="EMBL/GenBank/DDBJ databases">
        <title>Draft Whole-Genome Sequence of the Entomopathogenic Bacterium Xenorhabdus khoisanae.</title>
        <authorList>
            <person name="Naidoo S."/>
            <person name="Featherston J."/>
            <person name="Gray V.M."/>
        </authorList>
    </citation>
    <scope>NUCLEOTIDE SEQUENCE [LARGE SCALE GENOMIC DNA]</scope>
    <source>
        <strain evidence="7 8">MCB</strain>
    </source>
</reference>
<gene>
    <name evidence="7" type="ORF">AB204_18800</name>
</gene>
<dbReference type="EMBL" id="LFCV01000164">
    <property type="protein sequence ID" value="KMJ43604.1"/>
    <property type="molecule type" value="Genomic_DNA"/>
</dbReference>
<protein>
    <submittedName>
        <fullName evidence="7">Membrane protein</fullName>
    </submittedName>
</protein>
<feature type="transmembrane region" description="Helical" evidence="6">
    <location>
        <begin position="45"/>
        <end position="64"/>
    </location>
</feature>
<organism evidence="7 8">
    <name type="scientific">Xenorhabdus khoisanae</name>
    <dbReference type="NCBI Taxonomy" id="880157"/>
    <lineage>
        <taxon>Bacteria</taxon>
        <taxon>Pseudomonadati</taxon>
        <taxon>Pseudomonadota</taxon>
        <taxon>Gammaproteobacteria</taxon>
        <taxon>Enterobacterales</taxon>
        <taxon>Morganellaceae</taxon>
        <taxon>Xenorhabdus</taxon>
    </lineage>
</organism>
<feature type="transmembrane region" description="Helical" evidence="6">
    <location>
        <begin position="130"/>
        <end position="147"/>
    </location>
</feature>
<evidence type="ECO:0000256" key="4">
    <source>
        <dbReference type="ARBA" id="ARBA00022989"/>
    </source>
</evidence>
<evidence type="ECO:0000313" key="8">
    <source>
        <dbReference type="Proteomes" id="UP000036277"/>
    </source>
</evidence>
<keyword evidence="5 6" id="KW-0472">Membrane</keyword>
<keyword evidence="3 6" id="KW-0812">Transmembrane</keyword>
<comment type="similarity">
    <text evidence="2">Belongs to the TMEM86 family.</text>
</comment>
<feature type="transmembrane region" description="Helical" evidence="6">
    <location>
        <begin position="76"/>
        <end position="96"/>
    </location>
</feature>
<evidence type="ECO:0000256" key="6">
    <source>
        <dbReference type="SAM" id="Phobius"/>
    </source>
</evidence>
<dbReference type="Proteomes" id="UP000036277">
    <property type="component" value="Unassembled WGS sequence"/>
</dbReference>